<feature type="compositionally biased region" description="Low complexity" evidence="1">
    <location>
        <begin position="58"/>
        <end position="69"/>
    </location>
</feature>
<dbReference type="KEGG" id="aaf:AURANDRAFT_67822"/>
<dbReference type="Proteomes" id="UP000002729">
    <property type="component" value="Unassembled WGS sequence"/>
</dbReference>
<dbReference type="RefSeq" id="XP_009041612.1">
    <property type="nucleotide sequence ID" value="XM_009043364.1"/>
</dbReference>
<dbReference type="SUPFAM" id="SSF57414">
    <property type="entry name" value="Hairpin loop containing domain-like"/>
    <property type="match status" value="1"/>
</dbReference>
<dbReference type="Gene3D" id="3.50.4.10">
    <property type="entry name" value="Hepatocyte Growth Factor"/>
    <property type="match status" value="1"/>
</dbReference>
<feature type="region of interest" description="Disordered" evidence="1">
    <location>
        <begin position="42"/>
        <end position="84"/>
    </location>
</feature>
<evidence type="ECO:0000313" key="2">
    <source>
        <dbReference type="EMBL" id="EGB03683.1"/>
    </source>
</evidence>
<accession>F0YMI8</accession>
<name>F0YMI8_AURAN</name>
<dbReference type="EMBL" id="GL833164">
    <property type="protein sequence ID" value="EGB03683.1"/>
    <property type="molecule type" value="Genomic_DNA"/>
</dbReference>
<gene>
    <name evidence="2" type="ORF">AURANDRAFT_67822</name>
</gene>
<protein>
    <recommendedName>
        <fullName evidence="4">Apple domain-containing protein</fullName>
    </recommendedName>
</protein>
<dbReference type="InParanoid" id="F0YMI8"/>
<evidence type="ECO:0008006" key="4">
    <source>
        <dbReference type="Google" id="ProtNLM"/>
    </source>
</evidence>
<dbReference type="GeneID" id="20226452"/>
<reference evidence="2 3" key="1">
    <citation type="journal article" date="2011" name="Proc. Natl. Acad. Sci. U.S.A.">
        <title>Niche of harmful alga Aureococcus anophagefferens revealed through ecogenomics.</title>
        <authorList>
            <person name="Gobler C.J."/>
            <person name="Berry D.L."/>
            <person name="Dyhrman S.T."/>
            <person name="Wilhelm S.W."/>
            <person name="Salamov A."/>
            <person name="Lobanov A.V."/>
            <person name="Zhang Y."/>
            <person name="Collier J.L."/>
            <person name="Wurch L.L."/>
            <person name="Kustka A.B."/>
            <person name="Dill B.D."/>
            <person name="Shah M."/>
            <person name="VerBerkmoes N.C."/>
            <person name="Kuo A."/>
            <person name="Terry A."/>
            <person name="Pangilinan J."/>
            <person name="Lindquist E.A."/>
            <person name="Lucas S."/>
            <person name="Paulsen I.T."/>
            <person name="Hattenrath-Lehmann T.K."/>
            <person name="Talmage S.C."/>
            <person name="Walker E.A."/>
            <person name="Koch F."/>
            <person name="Burson A.M."/>
            <person name="Marcoval M.A."/>
            <person name="Tang Y.Z."/>
            <person name="Lecleir G.R."/>
            <person name="Coyne K.J."/>
            <person name="Berg G.M."/>
            <person name="Bertrand E.M."/>
            <person name="Saito M.A."/>
            <person name="Gladyshev V.N."/>
            <person name="Grigoriev I.V."/>
        </authorList>
    </citation>
    <scope>NUCLEOTIDE SEQUENCE [LARGE SCALE GENOMIC DNA]</scope>
    <source>
        <strain evidence="3">CCMP 1984</strain>
    </source>
</reference>
<evidence type="ECO:0000313" key="3">
    <source>
        <dbReference type="Proteomes" id="UP000002729"/>
    </source>
</evidence>
<sequence>MESGVADAAACAARCDAVARCDAFTLAGGTCYLKFCAASPVAPGATPPRRSPGATSGARRNATACARARGVAPGGLASGPGADAWRRAHGRDTYETHARRWDHGATYGPIVTIRGERHSGTNWLRAVPETTSGTPRPAKTLNLSSFDSEKSTAKPLRVMVDKNCDVPHHLSERLDSDGAYGWKHDFVPDGFDGRSRDALVVVFRSAATWAPKMKAIAYNQDLDGRAKRLTLAQYVAAAFAERGRTYAGVLAMRDAKYKQYRDVLRRCPNAIGCVEFNRWFGWS</sequence>
<dbReference type="AlphaFoldDB" id="F0YMI8"/>
<evidence type="ECO:0000256" key="1">
    <source>
        <dbReference type="SAM" id="MobiDB-lite"/>
    </source>
</evidence>
<proteinExistence type="predicted"/>
<organism evidence="3">
    <name type="scientific">Aureococcus anophagefferens</name>
    <name type="common">Harmful bloom alga</name>
    <dbReference type="NCBI Taxonomy" id="44056"/>
    <lineage>
        <taxon>Eukaryota</taxon>
        <taxon>Sar</taxon>
        <taxon>Stramenopiles</taxon>
        <taxon>Ochrophyta</taxon>
        <taxon>Pelagophyceae</taxon>
        <taxon>Pelagomonadales</taxon>
        <taxon>Pelagomonadaceae</taxon>
        <taxon>Aureococcus</taxon>
    </lineage>
</organism>
<dbReference type="OrthoDB" id="201715at2759"/>
<keyword evidence="3" id="KW-1185">Reference proteome</keyword>